<dbReference type="AlphaFoldDB" id="A0A074ZC06"/>
<evidence type="ECO:0000256" key="1">
    <source>
        <dbReference type="SAM" id="MobiDB-lite"/>
    </source>
</evidence>
<dbReference type="EMBL" id="KL584757">
    <property type="protein sequence ID" value="KEQ96266.1"/>
    <property type="molecule type" value="Genomic_DNA"/>
</dbReference>
<sequence length="172" mass="18667">MTATRKGPGHFRSLPDNKSPIYFRFSLPALLPAWAGSTSSAANYPTTVSTYALRQTQLSGHTFLSCHLVAHDTALPIASLFLNSDAVCYRELQQLSKSVEPAIQLGYLCHCSSMPGSTNFPSAIRDPSSSEPTPKLNTPVSARQPTNLVSECRRQRPFFPTATIASPQVPCN</sequence>
<evidence type="ECO:0000313" key="2">
    <source>
        <dbReference type="EMBL" id="KEQ96266.1"/>
    </source>
</evidence>
<proteinExistence type="predicted"/>
<dbReference type="GeneID" id="25370382"/>
<dbReference type="Proteomes" id="UP000030641">
    <property type="component" value="Unassembled WGS sequence"/>
</dbReference>
<keyword evidence="3" id="KW-1185">Reference proteome</keyword>
<protein>
    <submittedName>
        <fullName evidence="2">Uncharacterized protein</fullName>
    </submittedName>
</protein>
<reference evidence="2 3" key="1">
    <citation type="journal article" date="2014" name="BMC Genomics">
        <title>Genome sequencing of four Aureobasidium pullulans varieties: biotechnological potential, stress tolerance, and description of new species.</title>
        <authorList>
            <person name="Gostin Ar C."/>
            <person name="Ohm R.A."/>
            <person name="Kogej T."/>
            <person name="Sonjak S."/>
            <person name="Turk M."/>
            <person name="Zajc J."/>
            <person name="Zalar P."/>
            <person name="Grube M."/>
            <person name="Sun H."/>
            <person name="Han J."/>
            <person name="Sharma A."/>
            <person name="Chiniquy J."/>
            <person name="Ngan C.Y."/>
            <person name="Lipzen A."/>
            <person name="Barry K."/>
            <person name="Grigoriev I.V."/>
            <person name="Gunde-Cimerman N."/>
        </authorList>
    </citation>
    <scope>NUCLEOTIDE SEQUENCE [LARGE SCALE GENOMIC DNA]</scope>
    <source>
        <strain evidence="2 3">EXF-2481</strain>
    </source>
</reference>
<gene>
    <name evidence="2" type="ORF">AUEXF2481DRAFT_674136</name>
</gene>
<name>A0A074ZC06_AURSE</name>
<feature type="region of interest" description="Disordered" evidence="1">
    <location>
        <begin position="120"/>
        <end position="144"/>
    </location>
</feature>
<dbReference type="InParanoid" id="A0A074ZC06"/>
<dbReference type="RefSeq" id="XP_013344769.1">
    <property type="nucleotide sequence ID" value="XM_013489315.1"/>
</dbReference>
<dbReference type="HOGENOM" id="CLU_1554962_0_0_1"/>
<organism evidence="2 3">
    <name type="scientific">Aureobasidium subglaciale (strain EXF-2481)</name>
    <name type="common">Aureobasidium pullulans var. subglaciale</name>
    <dbReference type="NCBI Taxonomy" id="1043005"/>
    <lineage>
        <taxon>Eukaryota</taxon>
        <taxon>Fungi</taxon>
        <taxon>Dikarya</taxon>
        <taxon>Ascomycota</taxon>
        <taxon>Pezizomycotina</taxon>
        <taxon>Dothideomycetes</taxon>
        <taxon>Dothideomycetidae</taxon>
        <taxon>Dothideales</taxon>
        <taxon>Saccotheciaceae</taxon>
        <taxon>Aureobasidium</taxon>
    </lineage>
</organism>
<accession>A0A074ZC06</accession>
<evidence type="ECO:0000313" key="3">
    <source>
        <dbReference type="Proteomes" id="UP000030641"/>
    </source>
</evidence>